<protein>
    <submittedName>
        <fullName evidence="8">Probable Fe-S oxidoreductase family 2</fullName>
    </submittedName>
</protein>
<dbReference type="NCBIfam" id="TIGR03904">
    <property type="entry name" value="SAM_YgiQ"/>
    <property type="match status" value="1"/>
</dbReference>
<evidence type="ECO:0000313" key="8">
    <source>
        <dbReference type="EMBL" id="CDL38984.1"/>
    </source>
</evidence>
<keyword evidence="3" id="KW-0949">S-adenosyl-L-methionine</keyword>
<evidence type="ECO:0000256" key="5">
    <source>
        <dbReference type="ARBA" id="ARBA00023004"/>
    </source>
</evidence>
<evidence type="ECO:0000256" key="2">
    <source>
        <dbReference type="ARBA" id="ARBA00022485"/>
    </source>
</evidence>
<evidence type="ECO:0000313" key="9">
    <source>
        <dbReference type="Proteomes" id="UP000019194"/>
    </source>
</evidence>
<feature type="domain" description="Radical SAM core" evidence="7">
    <location>
        <begin position="372"/>
        <end position="498"/>
    </location>
</feature>
<dbReference type="SFLD" id="SFLDS00029">
    <property type="entry name" value="Radical_SAM"/>
    <property type="match status" value="1"/>
</dbReference>
<dbReference type="InterPro" id="IPR058240">
    <property type="entry name" value="rSAM_sf"/>
</dbReference>
<dbReference type="PROSITE" id="PS01278">
    <property type="entry name" value="MTTASE_RADICAL"/>
    <property type="match status" value="1"/>
</dbReference>
<dbReference type="GO" id="GO:0046872">
    <property type="term" value="F:metal ion binding"/>
    <property type="evidence" value="ECO:0007669"/>
    <property type="project" value="UniProtKB-KW"/>
</dbReference>
<evidence type="ECO:0000256" key="3">
    <source>
        <dbReference type="ARBA" id="ARBA00022691"/>
    </source>
</evidence>
<dbReference type="PANTHER" id="PTHR32331:SF0">
    <property type="entry name" value="UPF0313 PROTEIN YGIQ"/>
    <property type="match status" value="1"/>
</dbReference>
<proteinExistence type="predicted"/>
<evidence type="ECO:0000256" key="4">
    <source>
        <dbReference type="ARBA" id="ARBA00022723"/>
    </source>
</evidence>
<dbReference type="InterPro" id="IPR020612">
    <property type="entry name" value="Methylthiotransferase_CS"/>
</dbReference>
<dbReference type="Gene3D" id="3.30.750.210">
    <property type="match status" value="1"/>
</dbReference>
<evidence type="ECO:0000256" key="6">
    <source>
        <dbReference type="ARBA" id="ARBA00023014"/>
    </source>
</evidence>
<dbReference type="AlphaFoldDB" id="A0A7G2IU29"/>
<dbReference type="InterPro" id="IPR007197">
    <property type="entry name" value="rSAM"/>
</dbReference>
<comment type="cofactor">
    <cofactor evidence="1">
        <name>[4Fe-4S] cluster</name>
        <dbReference type="ChEBI" id="CHEBI:49883"/>
    </cofactor>
</comment>
<name>A0A7G2IU29_CITFR</name>
<dbReference type="Proteomes" id="UP000019194">
    <property type="component" value="Unassembled WGS sequence"/>
</dbReference>
<evidence type="ECO:0000259" key="7">
    <source>
        <dbReference type="PROSITE" id="PS51918"/>
    </source>
</evidence>
<keyword evidence="2" id="KW-0004">4Fe-4S</keyword>
<dbReference type="InterPro" id="IPR013704">
    <property type="entry name" value="UPF0313_N"/>
</dbReference>
<organism evidence="8 9">
    <name type="scientific">Citrobacter freundii</name>
    <dbReference type="NCBI Taxonomy" id="546"/>
    <lineage>
        <taxon>Bacteria</taxon>
        <taxon>Pseudomonadati</taxon>
        <taxon>Pseudomonadota</taxon>
        <taxon>Gammaproteobacteria</taxon>
        <taxon>Enterobacterales</taxon>
        <taxon>Enterobacteriaceae</taxon>
        <taxon>Citrobacter</taxon>
        <taxon>Citrobacter freundii complex</taxon>
    </lineage>
</organism>
<accession>A0A7G2IU29</accession>
<dbReference type="SFLD" id="SFLDG01069">
    <property type="entry name" value="UPF0313"/>
    <property type="match status" value="1"/>
</dbReference>
<keyword evidence="6" id="KW-0411">Iron-sulfur</keyword>
<evidence type="ECO:0000256" key="1">
    <source>
        <dbReference type="ARBA" id="ARBA00001966"/>
    </source>
</evidence>
<dbReference type="PANTHER" id="PTHR32331">
    <property type="entry name" value="UPF0313 PROTEIN YGIQ"/>
    <property type="match status" value="1"/>
</dbReference>
<dbReference type="PROSITE" id="PS51918">
    <property type="entry name" value="RADICAL_SAM"/>
    <property type="match status" value="1"/>
</dbReference>
<dbReference type="GO" id="GO:0003824">
    <property type="term" value="F:catalytic activity"/>
    <property type="evidence" value="ECO:0007669"/>
    <property type="project" value="InterPro"/>
</dbReference>
<dbReference type="Pfam" id="PF08497">
    <property type="entry name" value="Radical_SAM_N"/>
    <property type="match status" value="1"/>
</dbReference>
<keyword evidence="5" id="KW-0408">Iron</keyword>
<comment type="caution">
    <text evidence="8">The sequence shown here is derived from an EMBL/GenBank/DDBJ whole genome shotgun (WGS) entry which is preliminary data.</text>
</comment>
<keyword evidence="4" id="KW-0479">Metal-binding</keyword>
<dbReference type="SFLD" id="SFLDG01082">
    <property type="entry name" value="B12-binding_domain_containing"/>
    <property type="match status" value="1"/>
</dbReference>
<dbReference type="GO" id="GO:0051539">
    <property type="term" value="F:4 iron, 4 sulfur cluster binding"/>
    <property type="evidence" value="ECO:0007669"/>
    <property type="project" value="UniProtKB-KW"/>
</dbReference>
<dbReference type="InterPro" id="IPR022946">
    <property type="entry name" value="UPF0313"/>
</dbReference>
<dbReference type="SUPFAM" id="SSF102114">
    <property type="entry name" value="Radical SAM enzymes"/>
    <property type="match status" value="1"/>
</dbReference>
<dbReference type="EMBL" id="CBWP010000054">
    <property type="protein sequence ID" value="CDL38984.1"/>
    <property type="molecule type" value="Genomic_DNA"/>
</dbReference>
<sequence>MSAISLIQPDRDLFSWPQYWAACFGPAPFLPMSRDEMDQLGWDSCDIILVTGDAYVDHPSFGMAICGRMLEAQGFRVGIIAQPEWNNKDDFMRLGKPNLFFGVTAGNMDSMINRYTADRRLRHDDAYTPDNVAGKRPDRATLVYTQRCKEAWKDVPVILGGIEASLRRTAHYDYWSDTVRRSVLVDSKADMLMFGNGERPLVEVAHRLAMGETIDQIRDVRNTAIMVKEALPGWSGVDSTRLDTPGKIDPIPHPYGEDLPCADNKPVAPKKQEAKAVTVQPPRPKPWEKTYVLLPSFEKVKGDKVLYAHASRILHHETNPGCARALMQKHGDRYIWINPPAIPLSTEEMDSVFALPYKRVPHPAYGDSRIPAYEMIRFSINIMRGCFGGCSFCSITEHEGRIIQSRSEDSIINEIEAIRDTVPGFTGVISDLGGPTANMYMLRCKSPRAEQTCRRLSCVYPDICPHMDTNHEPTINLYRRARDLKGIKKDPHCFRCAL</sequence>
<reference evidence="8 9" key="1">
    <citation type="submission" date="2013-10" db="EMBL/GenBank/DDBJ databases">
        <title>Antibiotic resistance diversity of beta-lactamase producers in the General Hospital Vienna.</title>
        <authorList>
            <person name="Barisic I."/>
            <person name="Mitteregger D."/>
            <person name="Hirschl A.M."/>
            <person name="Noehammer C."/>
            <person name="Wiesinger-Mayr H."/>
        </authorList>
    </citation>
    <scope>NUCLEOTIDE SEQUENCE [LARGE SCALE GENOMIC DNA]</scope>
    <source>
        <strain evidence="8 9">ISC11</strain>
    </source>
</reference>